<evidence type="ECO:0000313" key="9">
    <source>
        <dbReference type="EMBL" id="KAF6029711.1"/>
    </source>
</evidence>
<proteinExistence type="inferred from homology"/>
<dbReference type="AlphaFoldDB" id="A0A7J7JVI1"/>
<dbReference type="PIRSF" id="PIRSF011789">
    <property type="entry name" value="tRNA_splic_SEN2"/>
    <property type="match status" value="1"/>
</dbReference>
<dbReference type="SUPFAM" id="SSF53032">
    <property type="entry name" value="tRNA-intron endonuclease catalytic domain-like"/>
    <property type="match status" value="1"/>
</dbReference>
<keyword evidence="4" id="KW-0456">Lyase</keyword>
<gene>
    <name evidence="9" type="ORF">EB796_011983</name>
</gene>
<comment type="similarity">
    <text evidence="1">Belongs to the tRNA-intron endonuclease family.</text>
</comment>
<dbReference type="GO" id="GO:0000379">
    <property type="term" value="P:tRNA-type intron splice site recognition and cleavage"/>
    <property type="evidence" value="ECO:0007669"/>
    <property type="project" value="TreeGrafter"/>
</dbReference>
<feature type="active site" evidence="7">
    <location>
        <position position="470"/>
    </location>
</feature>
<feature type="active site" evidence="7">
    <location>
        <position position="427"/>
    </location>
</feature>
<accession>A0A7J7JVI1</accession>
<protein>
    <recommendedName>
        <fullName evidence="2">tRNA-intron lyase</fullName>
        <ecNumber evidence="2">4.6.1.16</ecNumber>
    </recommendedName>
    <alternativeName>
        <fullName evidence="5">tRNA-intron endonuclease Sen2</fullName>
    </alternativeName>
</protein>
<dbReference type="Proteomes" id="UP000593567">
    <property type="component" value="Unassembled WGS sequence"/>
</dbReference>
<dbReference type="CDD" id="cd22363">
    <property type="entry name" value="tRNA-intron_lyase_C"/>
    <property type="match status" value="1"/>
</dbReference>
<feature type="active site" evidence="7">
    <location>
        <position position="419"/>
    </location>
</feature>
<keyword evidence="10" id="KW-1185">Reference proteome</keyword>
<dbReference type="PANTHER" id="PTHR21227">
    <property type="entry name" value="TRNA-SPLICING ENDONUCLEASE SUBUNIT SEN2"/>
    <property type="match status" value="1"/>
</dbReference>
<dbReference type="OrthoDB" id="10249562at2759"/>
<evidence type="ECO:0000256" key="1">
    <source>
        <dbReference type="ARBA" id="ARBA00008078"/>
    </source>
</evidence>
<dbReference type="InterPro" id="IPR011856">
    <property type="entry name" value="tRNA_endonuc-like_dom_sf"/>
</dbReference>
<dbReference type="Gene3D" id="3.40.1350.10">
    <property type="match status" value="1"/>
</dbReference>
<dbReference type="NCBIfam" id="TIGR00324">
    <property type="entry name" value="endA"/>
    <property type="match status" value="1"/>
</dbReference>
<organism evidence="9 10">
    <name type="scientific">Bugula neritina</name>
    <name type="common">Brown bryozoan</name>
    <name type="synonym">Sertularia neritina</name>
    <dbReference type="NCBI Taxonomy" id="10212"/>
    <lineage>
        <taxon>Eukaryota</taxon>
        <taxon>Metazoa</taxon>
        <taxon>Spiralia</taxon>
        <taxon>Lophotrochozoa</taxon>
        <taxon>Bryozoa</taxon>
        <taxon>Gymnolaemata</taxon>
        <taxon>Cheilostomatida</taxon>
        <taxon>Flustrina</taxon>
        <taxon>Buguloidea</taxon>
        <taxon>Bugulidae</taxon>
        <taxon>Bugula</taxon>
    </lineage>
</organism>
<evidence type="ECO:0000256" key="4">
    <source>
        <dbReference type="ARBA" id="ARBA00023239"/>
    </source>
</evidence>
<evidence type="ECO:0000313" key="10">
    <source>
        <dbReference type="Proteomes" id="UP000593567"/>
    </source>
</evidence>
<name>A0A7J7JVI1_BUGNE</name>
<reference evidence="9" key="1">
    <citation type="submission" date="2020-06" db="EMBL/GenBank/DDBJ databases">
        <title>Draft genome of Bugula neritina, a colonial animal packing powerful symbionts and potential medicines.</title>
        <authorList>
            <person name="Rayko M."/>
        </authorList>
    </citation>
    <scope>NUCLEOTIDE SEQUENCE [LARGE SCALE GENOMIC DNA]</scope>
    <source>
        <strain evidence="9">Kwan_BN1</strain>
    </source>
</reference>
<dbReference type="InterPro" id="IPR036167">
    <property type="entry name" value="tRNA_intron_Endo_cat-like_sf"/>
</dbReference>
<evidence type="ECO:0000256" key="3">
    <source>
        <dbReference type="ARBA" id="ARBA00022694"/>
    </source>
</evidence>
<dbReference type="GO" id="GO:0000213">
    <property type="term" value="F:tRNA-intron lyase activity"/>
    <property type="evidence" value="ECO:0007669"/>
    <property type="project" value="UniProtKB-EC"/>
</dbReference>
<evidence type="ECO:0000256" key="5">
    <source>
        <dbReference type="ARBA" id="ARBA00032432"/>
    </source>
</evidence>
<dbReference type="GO" id="GO:0005737">
    <property type="term" value="C:cytoplasm"/>
    <property type="evidence" value="ECO:0007669"/>
    <property type="project" value="TreeGrafter"/>
</dbReference>
<evidence type="ECO:0000256" key="2">
    <source>
        <dbReference type="ARBA" id="ARBA00012573"/>
    </source>
</evidence>
<dbReference type="PANTHER" id="PTHR21227:SF0">
    <property type="entry name" value="TRNA-SPLICING ENDONUCLEASE SUBUNIT SEN2"/>
    <property type="match status" value="1"/>
</dbReference>
<dbReference type="InterPro" id="IPR006676">
    <property type="entry name" value="tRNA_splic"/>
</dbReference>
<keyword evidence="3" id="KW-0819">tRNA processing</keyword>
<dbReference type="EMBL" id="VXIV02001796">
    <property type="protein sequence ID" value="KAF6029711.1"/>
    <property type="molecule type" value="Genomic_DNA"/>
</dbReference>
<dbReference type="Pfam" id="PF01974">
    <property type="entry name" value="tRNA_int_endo"/>
    <property type="match status" value="1"/>
</dbReference>
<sequence>MKPPKKKSRVPNGYLPFPICFSEASGANVIENSSKLKSRTRFTCQANVLADCSVAVSAPGDIAFLYHMGFYGQGSLSKHEPIFHEAIQKDVNTIEQCLSNASPRKYSYSIHSSVREQHMYKEMVSPSQSLDLCKMNSADLKNFTNYTEDTNCSAQRSNLSAHGTASKVTTDLVSLYSKFERQTDISDAPNDDDFLSLEGFSRFTNSSPPPMNAYSLENYLKPVEVATSANDFWENADPDHSFWFSEKATFTSPCSSLANYNPSTLSQKLTPTAVLSKESPPASSYHQLTEMLDQDYMDDGNDSFDDDQIESLSEHFKFELNNLDVKDKPMPTEDKSKYQNTTEQLILNPYEAIFLSLGFDCLLMCEREEMTGVSLQELWNRCVQKDKSFIPQYAVYHHIRAKGWVPKDGLTYGCDFMVYKKGARYFHSSLGVIVRCCDSVTLKDLKGYNRRSLSWAKLMGLARVINNVRKELMICYVLIPSSMSFLDLSSPESCLQKLTVVETLFSRMVPSKERDQSIF</sequence>
<evidence type="ECO:0000259" key="8">
    <source>
        <dbReference type="Pfam" id="PF01974"/>
    </source>
</evidence>
<comment type="caution">
    <text evidence="9">The sequence shown here is derived from an EMBL/GenBank/DDBJ whole genome shotgun (WGS) entry which is preliminary data.</text>
</comment>
<dbReference type="InterPro" id="IPR006677">
    <property type="entry name" value="tRNA_intron_Endonuc_cat-like"/>
</dbReference>
<evidence type="ECO:0000256" key="6">
    <source>
        <dbReference type="ARBA" id="ARBA00034031"/>
    </source>
</evidence>
<comment type="catalytic activity">
    <reaction evidence="6">
        <text>pretRNA = a 3'-half-tRNA molecule with a 5'-OH end + a 5'-half-tRNA molecule with a 2',3'-cyclic phosphate end + an intron with a 2',3'-cyclic phosphate and a 5'-hydroxyl terminus.</text>
        <dbReference type="EC" id="4.6.1.16"/>
    </reaction>
</comment>
<dbReference type="InterPro" id="IPR016589">
    <property type="entry name" value="tRNA_splic_SEN2"/>
</dbReference>
<evidence type="ECO:0000256" key="7">
    <source>
        <dbReference type="PIRSR" id="PIRSR011789-1"/>
    </source>
</evidence>
<dbReference type="GO" id="GO:0000214">
    <property type="term" value="C:tRNA-intron endonuclease complex"/>
    <property type="evidence" value="ECO:0007669"/>
    <property type="project" value="InterPro"/>
</dbReference>
<dbReference type="EC" id="4.6.1.16" evidence="2"/>
<dbReference type="GO" id="GO:0003676">
    <property type="term" value="F:nucleic acid binding"/>
    <property type="evidence" value="ECO:0007669"/>
    <property type="project" value="InterPro"/>
</dbReference>
<feature type="domain" description="tRNA intron endonuclease catalytic" evidence="8">
    <location>
        <begin position="389"/>
        <end position="477"/>
    </location>
</feature>